<dbReference type="AlphaFoldDB" id="A0A7J7K7Q9"/>
<keyword evidence="10 15" id="KW-0472">Membrane</keyword>
<feature type="chain" id="PRO_5029458218" evidence="16">
    <location>
        <begin position="17"/>
        <end position="373"/>
    </location>
</feature>
<dbReference type="GO" id="GO:0045202">
    <property type="term" value="C:synapse"/>
    <property type="evidence" value="ECO:0007669"/>
    <property type="project" value="GOC"/>
</dbReference>
<keyword evidence="19" id="KW-1185">Reference proteome</keyword>
<dbReference type="InterPro" id="IPR002077">
    <property type="entry name" value="VDCCAlpha1"/>
</dbReference>
<dbReference type="PRINTS" id="PR00167">
    <property type="entry name" value="CACHANNEL"/>
</dbReference>
<keyword evidence="7 14" id="KW-0851">Voltage-gated channel</keyword>
<evidence type="ECO:0000313" key="19">
    <source>
        <dbReference type="Proteomes" id="UP000593567"/>
    </source>
</evidence>
<sequence length="373" mass="42488">MVLLTIIANCFVLALEEHLPADDQTPLSIKLEETEKYFLGIFSVEALLKIVALGFIVNQNSYLRSVWNMLDFVVVVTGFVTMFAQSQSGFDLRTLRAVRVLRPLKLVSGIPSLQVVLKSILQAMAPLLQITLLVLFMIVIFAIIGLELYNGVFHQTCIDDITLEPIDDDPRPCANTKGYQCPEGSTCVKQSWDGPNHGITSFDNIIYAMLTVFQCITMEGWTDIMYYANDAQGPFFNWLYFLPLIILGSFFMLNLVLGVLSGEFAKEREKVESRRAYQRLRRQEQIDKQLEGYMEWLSRAETLIMEDEATSDAAKMKIITSRKDTQLRNQKQKKGEEIMEADKDIFATANIVEIVTKKHIRRGAEEEKVCRVL</sequence>
<keyword evidence="5 15" id="KW-0812">Transmembrane</keyword>
<proteinExistence type="inferred from homology"/>
<evidence type="ECO:0000256" key="15">
    <source>
        <dbReference type="SAM" id="Phobius"/>
    </source>
</evidence>
<feature type="transmembrane region" description="Helical" evidence="15">
    <location>
        <begin position="69"/>
        <end position="86"/>
    </location>
</feature>
<dbReference type="Gene3D" id="6.10.250.2500">
    <property type="match status" value="1"/>
</dbReference>
<evidence type="ECO:0000256" key="13">
    <source>
        <dbReference type="PIRSR" id="PIRSR602077-1"/>
    </source>
</evidence>
<keyword evidence="3 14" id="KW-0109">Calcium transport</keyword>
<keyword evidence="2" id="KW-0813">Transport</keyword>
<feature type="domain" description="Ion transport" evidence="17">
    <location>
        <begin position="2"/>
        <end position="270"/>
    </location>
</feature>
<feature type="transmembrane region" description="Helical" evidence="15">
    <location>
        <begin position="127"/>
        <end position="146"/>
    </location>
</feature>
<comment type="similarity">
    <text evidence="14">Belongs to the calcium channel alpha-1 subunit (TC 1.A.1.11) family.</text>
</comment>
<feature type="transmembrane region" description="Helical" evidence="15">
    <location>
        <begin position="205"/>
        <end position="228"/>
    </location>
</feature>
<evidence type="ECO:0000256" key="9">
    <source>
        <dbReference type="ARBA" id="ARBA00023065"/>
    </source>
</evidence>
<organism evidence="18 19">
    <name type="scientific">Bugula neritina</name>
    <name type="common">Brown bryozoan</name>
    <name type="synonym">Sertularia neritina</name>
    <dbReference type="NCBI Taxonomy" id="10212"/>
    <lineage>
        <taxon>Eukaryota</taxon>
        <taxon>Metazoa</taxon>
        <taxon>Spiralia</taxon>
        <taxon>Lophotrochozoa</taxon>
        <taxon>Bryozoa</taxon>
        <taxon>Gymnolaemata</taxon>
        <taxon>Cheilostomatida</taxon>
        <taxon>Flustrina</taxon>
        <taxon>Buguloidea</taxon>
        <taxon>Bugulidae</taxon>
        <taxon>Bugula</taxon>
    </lineage>
</organism>
<dbReference type="GO" id="GO:0005891">
    <property type="term" value="C:voltage-gated calcium channel complex"/>
    <property type="evidence" value="ECO:0007669"/>
    <property type="project" value="InterPro"/>
</dbReference>
<dbReference type="GO" id="GO:0098703">
    <property type="term" value="P:calcium ion import across plasma membrane"/>
    <property type="evidence" value="ECO:0007669"/>
    <property type="project" value="TreeGrafter"/>
</dbReference>
<evidence type="ECO:0000256" key="16">
    <source>
        <dbReference type="SAM" id="SignalP"/>
    </source>
</evidence>
<evidence type="ECO:0000256" key="8">
    <source>
        <dbReference type="ARBA" id="ARBA00022989"/>
    </source>
</evidence>
<dbReference type="Pfam" id="PF00520">
    <property type="entry name" value="Ion_trans"/>
    <property type="match status" value="1"/>
</dbReference>
<dbReference type="GO" id="GO:0046872">
    <property type="term" value="F:metal ion binding"/>
    <property type="evidence" value="ECO:0007669"/>
    <property type="project" value="UniProtKB-KW"/>
</dbReference>
<gene>
    <name evidence="18" type="ORF">EB796_007446</name>
</gene>
<accession>A0A7J7K7Q9</accession>
<evidence type="ECO:0000259" key="17">
    <source>
        <dbReference type="Pfam" id="PF00520"/>
    </source>
</evidence>
<feature type="signal peptide" evidence="16">
    <location>
        <begin position="1"/>
        <end position="16"/>
    </location>
</feature>
<dbReference type="FunFam" id="1.20.120.350:FF:000043">
    <property type="entry name" value="Voltage-dependent L-type calcium channel subunit alpha"/>
    <property type="match status" value="1"/>
</dbReference>
<feature type="transmembrane region" description="Helical" evidence="15">
    <location>
        <begin position="240"/>
        <end position="260"/>
    </location>
</feature>
<dbReference type="Proteomes" id="UP000593567">
    <property type="component" value="Unassembled WGS sequence"/>
</dbReference>
<evidence type="ECO:0000256" key="11">
    <source>
        <dbReference type="ARBA" id="ARBA00023180"/>
    </source>
</evidence>
<dbReference type="Gene3D" id="1.10.287.70">
    <property type="match status" value="1"/>
</dbReference>
<keyword evidence="4 14" id="KW-0107">Calcium channel</keyword>
<dbReference type="EMBL" id="VXIV02001121">
    <property type="protein sequence ID" value="KAF6034243.1"/>
    <property type="molecule type" value="Genomic_DNA"/>
</dbReference>
<dbReference type="OrthoDB" id="431720at2759"/>
<feature type="binding site" evidence="13">
    <location>
        <position position="219"/>
    </location>
    <ligand>
        <name>Ca(2+)</name>
        <dbReference type="ChEBI" id="CHEBI:29108"/>
    </ligand>
</feature>
<protein>
    <submittedName>
        <fullName evidence="18">CAC</fullName>
    </submittedName>
</protein>
<evidence type="ECO:0000256" key="4">
    <source>
        <dbReference type="ARBA" id="ARBA00022673"/>
    </source>
</evidence>
<evidence type="ECO:0000256" key="2">
    <source>
        <dbReference type="ARBA" id="ARBA00022448"/>
    </source>
</evidence>
<evidence type="ECO:0000256" key="10">
    <source>
        <dbReference type="ARBA" id="ARBA00023136"/>
    </source>
</evidence>
<name>A0A7J7K7Q9_BUGNE</name>
<comment type="subcellular location">
    <subcellularLocation>
        <location evidence="1 14">Membrane</location>
        <topology evidence="1 14">Multi-pass membrane protein</topology>
    </subcellularLocation>
</comment>
<keyword evidence="12" id="KW-0407">Ion channel</keyword>
<dbReference type="PANTHER" id="PTHR45628">
    <property type="entry name" value="VOLTAGE-DEPENDENT CALCIUM CHANNEL TYPE A SUBUNIT ALPHA-1"/>
    <property type="match status" value="1"/>
</dbReference>
<dbReference type="GO" id="GO:0008331">
    <property type="term" value="F:high voltage-gated calcium channel activity"/>
    <property type="evidence" value="ECO:0007669"/>
    <property type="project" value="TreeGrafter"/>
</dbReference>
<evidence type="ECO:0000256" key="3">
    <source>
        <dbReference type="ARBA" id="ARBA00022568"/>
    </source>
</evidence>
<evidence type="ECO:0000313" key="18">
    <source>
        <dbReference type="EMBL" id="KAF6034243.1"/>
    </source>
</evidence>
<comment type="caution">
    <text evidence="18">The sequence shown here is derived from an EMBL/GenBank/DDBJ whole genome shotgun (WGS) entry which is preliminary data.</text>
</comment>
<evidence type="ECO:0000256" key="12">
    <source>
        <dbReference type="ARBA" id="ARBA00023303"/>
    </source>
</evidence>
<dbReference type="Gene3D" id="1.20.120.350">
    <property type="entry name" value="Voltage-gated potassium channels. Chain C"/>
    <property type="match status" value="1"/>
</dbReference>
<evidence type="ECO:0000256" key="14">
    <source>
        <dbReference type="RuleBase" id="RU003808"/>
    </source>
</evidence>
<dbReference type="InterPro" id="IPR005821">
    <property type="entry name" value="Ion_trans_dom"/>
</dbReference>
<dbReference type="GO" id="GO:0007268">
    <property type="term" value="P:chemical synaptic transmission"/>
    <property type="evidence" value="ECO:0007669"/>
    <property type="project" value="TreeGrafter"/>
</dbReference>
<dbReference type="InterPro" id="IPR050599">
    <property type="entry name" value="VDCC_alpha-1_subunit"/>
</dbReference>
<evidence type="ECO:0000256" key="1">
    <source>
        <dbReference type="ARBA" id="ARBA00004141"/>
    </source>
</evidence>
<keyword evidence="9" id="KW-0406">Ion transport</keyword>
<keyword evidence="6 13" id="KW-0106">Calcium</keyword>
<evidence type="ECO:0000256" key="6">
    <source>
        <dbReference type="ARBA" id="ARBA00022837"/>
    </source>
</evidence>
<feature type="transmembrane region" description="Helical" evidence="15">
    <location>
        <begin position="37"/>
        <end position="57"/>
    </location>
</feature>
<keyword evidence="13" id="KW-0479">Metal-binding</keyword>
<keyword evidence="11" id="KW-0325">Glycoprotein</keyword>
<dbReference type="FunFam" id="1.10.287.70:FF:000007">
    <property type="entry name" value="Voltage-dependent L-type calcium channel subunit alpha"/>
    <property type="match status" value="1"/>
</dbReference>
<reference evidence="18" key="1">
    <citation type="submission" date="2020-06" db="EMBL/GenBank/DDBJ databases">
        <title>Draft genome of Bugula neritina, a colonial animal packing powerful symbionts and potential medicines.</title>
        <authorList>
            <person name="Rayko M."/>
        </authorList>
    </citation>
    <scope>NUCLEOTIDE SEQUENCE [LARGE SCALE GENOMIC DNA]</scope>
    <source>
        <strain evidence="18">Kwan_BN1</strain>
    </source>
</reference>
<evidence type="ECO:0000256" key="7">
    <source>
        <dbReference type="ARBA" id="ARBA00022882"/>
    </source>
</evidence>
<keyword evidence="8 15" id="KW-1133">Transmembrane helix</keyword>
<dbReference type="InterPro" id="IPR027359">
    <property type="entry name" value="Volt_channel_dom_sf"/>
</dbReference>
<dbReference type="PANTHER" id="PTHR45628:SF7">
    <property type="entry name" value="VOLTAGE-DEPENDENT CALCIUM CHANNEL TYPE A SUBUNIT ALPHA-1"/>
    <property type="match status" value="1"/>
</dbReference>
<dbReference type="SUPFAM" id="SSF81324">
    <property type="entry name" value="Voltage-gated potassium channels"/>
    <property type="match status" value="1"/>
</dbReference>
<keyword evidence="16" id="KW-0732">Signal</keyword>
<evidence type="ECO:0000256" key="5">
    <source>
        <dbReference type="ARBA" id="ARBA00022692"/>
    </source>
</evidence>